<evidence type="ECO:0000313" key="2">
    <source>
        <dbReference type="Proteomes" id="UP000478052"/>
    </source>
</evidence>
<sequence length="26" mass="2965">MASLLPEIIDSRFDRGLPIRPDVPKK</sequence>
<evidence type="ECO:0000313" key="1">
    <source>
        <dbReference type="EMBL" id="KAF0746517.1"/>
    </source>
</evidence>
<name>A0A6G0XZQ0_APHCR</name>
<dbReference type="AlphaFoldDB" id="A0A6G0XZQ0"/>
<keyword evidence="2" id="KW-1185">Reference proteome</keyword>
<comment type="caution">
    <text evidence="1">The sequence shown here is derived from an EMBL/GenBank/DDBJ whole genome shotgun (WGS) entry which is preliminary data.</text>
</comment>
<gene>
    <name evidence="1" type="ORF">FWK35_00039243</name>
</gene>
<proteinExistence type="predicted"/>
<protein>
    <submittedName>
        <fullName evidence="1">Uncharacterized protein</fullName>
    </submittedName>
</protein>
<accession>A0A6G0XZQ0</accession>
<reference evidence="1 2" key="1">
    <citation type="submission" date="2019-08" db="EMBL/GenBank/DDBJ databases">
        <title>Whole genome of Aphis craccivora.</title>
        <authorList>
            <person name="Voronova N.V."/>
            <person name="Shulinski R.S."/>
            <person name="Bandarenka Y.V."/>
            <person name="Zhorov D.G."/>
            <person name="Warner D."/>
        </authorList>
    </citation>
    <scope>NUCLEOTIDE SEQUENCE [LARGE SCALE GENOMIC DNA]</scope>
    <source>
        <strain evidence="1">180601</strain>
        <tissue evidence="1">Whole Body</tissue>
    </source>
</reference>
<dbReference type="EMBL" id="VUJU01007180">
    <property type="protein sequence ID" value="KAF0746517.1"/>
    <property type="molecule type" value="Genomic_DNA"/>
</dbReference>
<organism evidence="1 2">
    <name type="scientific">Aphis craccivora</name>
    <name type="common">Cowpea aphid</name>
    <dbReference type="NCBI Taxonomy" id="307492"/>
    <lineage>
        <taxon>Eukaryota</taxon>
        <taxon>Metazoa</taxon>
        <taxon>Ecdysozoa</taxon>
        <taxon>Arthropoda</taxon>
        <taxon>Hexapoda</taxon>
        <taxon>Insecta</taxon>
        <taxon>Pterygota</taxon>
        <taxon>Neoptera</taxon>
        <taxon>Paraneoptera</taxon>
        <taxon>Hemiptera</taxon>
        <taxon>Sternorrhyncha</taxon>
        <taxon>Aphidomorpha</taxon>
        <taxon>Aphidoidea</taxon>
        <taxon>Aphididae</taxon>
        <taxon>Aphidini</taxon>
        <taxon>Aphis</taxon>
        <taxon>Aphis</taxon>
    </lineage>
</organism>
<dbReference type="Proteomes" id="UP000478052">
    <property type="component" value="Unassembled WGS sequence"/>
</dbReference>